<sequence>MKYIKVILGGIIGTVIGIIYQHFRFGVNWELISIIWIIGLILMLAHYLFIERKKNERS</sequence>
<evidence type="ECO:0000313" key="3">
    <source>
        <dbReference type="Proteomes" id="UP001059773"/>
    </source>
</evidence>
<dbReference type="RefSeq" id="WP_256708051.1">
    <property type="nucleotide sequence ID" value="NZ_CP101914.1"/>
</dbReference>
<dbReference type="Proteomes" id="UP001059773">
    <property type="component" value="Chromosome"/>
</dbReference>
<protein>
    <submittedName>
        <fullName evidence="2">Uncharacterized protein</fullName>
    </submittedName>
</protein>
<accession>A0ABY5JRC8</accession>
<proteinExistence type="predicted"/>
<feature type="transmembrane region" description="Helical" evidence="1">
    <location>
        <begin position="31"/>
        <end position="50"/>
    </location>
</feature>
<evidence type="ECO:0000313" key="2">
    <source>
        <dbReference type="EMBL" id="UUI02850.1"/>
    </source>
</evidence>
<name>A0ABY5JRC8_9BACI</name>
<feature type="transmembrane region" description="Helical" evidence="1">
    <location>
        <begin position="7"/>
        <end position="25"/>
    </location>
</feature>
<evidence type="ECO:0000256" key="1">
    <source>
        <dbReference type="SAM" id="Phobius"/>
    </source>
</evidence>
<gene>
    <name evidence="2" type="ORF">NP439_22920</name>
</gene>
<dbReference type="EMBL" id="CP101914">
    <property type="protein sequence ID" value="UUI02850.1"/>
    <property type="molecule type" value="Genomic_DNA"/>
</dbReference>
<organism evidence="2 3">
    <name type="scientific">Oceanobacillus jeddahense</name>
    <dbReference type="NCBI Taxonomy" id="1462527"/>
    <lineage>
        <taxon>Bacteria</taxon>
        <taxon>Bacillati</taxon>
        <taxon>Bacillota</taxon>
        <taxon>Bacilli</taxon>
        <taxon>Bacillales</taxon>
        <taxon>Bacillaceae</taxon>
        <taxon>Oceanobacillus</taxon>
    </lineage>
</organism>
<keyword evidence="1" id="KW-1133">Transmembrane helix</keyword>
<keyword evidence="1" id="KW-0472">Membrane</keyword>
<reference evidence="2" key="1">
    <citation type="submission" date="2022-07" db="EMBL/GenBank/DDBJ databases">
        <title>FELIX.</title>
        <authorList>
            <person name="Wan K.H."/>
            <person name="Park S."/>
            <person name="Lawrence Q."/>
            <person name="Eichenberger J.P."/>
            <person name="Booth B.W."/>
            <person name="Piaggio A.J."/>
            <person name="Chandler J.C."/>
            <person name="Franklin A.B."/>
            <person name="Celniker S.E."/>
        </authorList>
    </citation>
    <scope>NUCLEOTIDE SEQUENCE</scope>
    <source>
        <strain evidence="2">QA-1986 374</strain>
    </source>
</reference>
<keyword evidence="3" id="KW-1185">Reference proteome</keyword>
<keyword evidence="1" id="KW-0812">Transmembrane</keyword>